<sequence length="147" mass="15865">MSSRIGVALMAACLLLYIVLVGQRAIALFVSGQPVGVLMGVALVVLPLIGLWALVRELQFGFSADRLTRTLRAEGTLPDDDVHMLPSGRVVKAEASGLVQRYESEASAAPQDWRARLRLGIVQDLAGDRKAARASVRAAIRMERSAR</sequence>
<keyword evidence="1" id="KW-0472">Membrane</keyword>
<evidence type="ECO:0000313" key="2">
    <source>
        <dbReference type="EMBL" id="UGS27887.1"/>
    </source>
</evidence>
<proteinExistence type="predicted"/>
<gene>
    <name evidence="2" type="ORF">K8F61_06905</name>
</gene>
<protein>
    <recommendedName>
        <fullName evidence="4">Tetratricopeptide repeat protein</fullName>
    </recommendedName>
</protein>
<dbReference type="EMBL" id="CP082781">
    <property type="protein sequence ID" value="UGS27887.1"/>
    <property type="molecule type" value="Genomic_DNA"/>
</dbReference>
<evidence type="ECO:0000256" key="1">
    <source>
        <dbReference type="SAM" id="Phobius"/>
    </source>
</evidence>
<accession>A0ABY3RUX9</accession>
<keyword evidence="1" id="KW-0812">Transmembrane</keyword>
<organism evidence="2 3">
    <name type="scientific">Microbacterium resistens</name>
    <dbReference type="NCBI Taxonomy" id="156977"/>
    <lineage>
        <taxon>Bacteria</taxon>
        <taxon>Bacillati</taxon>
        <taxon>Actinomycetota</taxon>
        <taxon>Actinomycetes</taxon>
        <taxon>Micrococcales</taxon>
        <taxon>Microbacteriaceae</taxon>
        <taxon>Microbacterium</taxon>
    </lineage>
</organism>
<reference evidence="2 3" key="1">
    <citation type="submission" date="2023-01" db="EMBL/GenBank/DDBJ databases">
        <title>Characterization of estradiol degrading bacteria Microbacterium sp. MZT7 and reveal degrading genes through genome analysis.</title>
        <authorList>
            <person name="Hao P."/>
            <person name="Gao Y."/>
        </authorList>
    </citation>
    <scope>NUCLEOTIDE SEQUENCE [LARGE SCALE GENOMIC DNA]</scope>
    <source>
        <strain evidence="2 3">MZT7</strain>
    </source>
</reference>
<dbReference type="Proteomes" id="UP001199642">
    <property type="component" value="Chromosome"/>
</dbReference>
<evidence type="ECO:0000313" key="3">
    <source>
        <dbReference type="Proteomes" id="UP001199642"/>
    </source>
</evidence>
<keyword evidence="3" id="KW-1185">Reference proteome</keyword>
<dbReference type="RefSeq" id="WP_067243598.1">
    <property type="nucleotide sequence ID" value="NZ_CP082781.1"/>
</dbReference>
<feature type="transmembrane region" description="Helical" evidence="1">
    <location>
        <begin position="37"/>
        <end position="55"/>
    </location>
</feature>
<evidence type="ECO:0008006" key="4">
    <source>
        <dbReference type="Google" id="ProtNLM"/>
    </source>
</evidence>
<name>A0ABY3RUX9_9MICO</name>
<keyword evidence="1" id="KW-1133">Transmembrane helix</keyword>